<accession>A0A8J5QV72</accession>
<gene>
    <name evidence="2" type="ORF">J8A68_000615</name>
</gene>
<dbReference type="AlphaFoldDB" id="A0A8J5QV72"/>
<organism evidence="2 3">
    <name type="scientific">[Candida] subhashii</name>
    <dbReference type="NCBI Taxonomy" id="561895"/>
    <lineage>
        <taxon>Eukaryota</taxon>
        <taxon>Fungi</taxon>
        <taxon>Dikarya</taxon>
        <taxon>Ascomycota</taxon>
        <taxon>Saccharomycotina</taxon>
        <taxon>Pichiomycetes</taxon>
        <taxon>Debaryomycetaceae</taxon>
        <taxon>Spathaspora</taxon>
    </lineage>
</organism>
<dbReference type="RefSeq" id="XP_049266022.1">
    <property type="nucleotide sequence ID" value="XM_049410310.1"/>
</dbReference>
<comment type="caution">
    <text evidence="2">The sequence shown here is derived from an EMBL/GenBank/DDBJ whole genome shotgun (WGS) entry which is preliminary data.</text>
</comment>
<feature type="compositionally biased region" description="Polar residues" evidence="1">
    <location>
        <begin position="195"/>
        <end position="220"/>
    </location>
</feature>
<evidence type="ECO:0000313" key="3">
    <source>
        <dbReference type="Proteomes" id="UP000694255"/>
    </source>
</evidence>
<keyword evidence="3" id="KW-1185">Reference proteome</keyword>
<feature type="region of interest" description="Disordered" evidence="1">
    <location>
        <begin position="194"/>
        <end position="220"/>
    </location>
</feature>
<dbReference type="Proteomes" id="UP000694255">
    <property type="component" value="Unassembled WGS sequence"/>
</dbReference>
<reference evidence="2 3" key="1">
    <citation type="journal article" date="2021" name="DNA Res.">
        <title>Genome analysis of Candida subhashii reveals its hybrid nature and dual mitochondrial genome conformations.</title>
        <authorList>
            <person name="Mixao V."/>
            <person name="Hegedusova E."/>
            <person name="Saus E."/>
            <person name="Pryszcz L.P."/>
            <person name="Cillingova A."/>
            <person name="Nosek J."/>
            <person name="Gabaldon T."/>
        </authorList>
    </citation>
    <scope>NUCLEOTIDE SEQUENCE [LARGE SCALE GENOMIC DNA]</scope>
    <source>
        <strain evidence="2 3">CBS 10753</strain>
    </source>
</reference>
<dbReference type="EMBL" id="JAGSYN010000046">
    <property type="protein sequence ID" value="KAG7665790.1"/>
    <property type="molecule type" value="Genomic_DNA"/>
</dbReference>
<dbReference type="GeneID" id="73467416"/>
<proteinExistence type="predicted"/>
<protein>
    <submittedName>
        <fullName evidence="2">Uncharacterized protein</fullName>
    </submittedName>
</protein>
<dbReference type="OrthoDB" id="4022975at2759"/>
<sequence>MNFSKGYTVRPRTEGNSPILPPVATRINPLERPTQPMTTPQAAIPEEDPSQYSHETINEMIKLKIEQEKTKQETIKNESVRAAVELLKLAQTLKIDTALIPYLFQDNISEHFNGIAARLRNDPKKVIKEIEQVHKDIQRETKRGKRAWSDVGLSSQGYQQVPSSLLYTSTQITPKKSAVVPPRRASAEAIEKIQRASNGAGSRLSLPSINPKDSTQQQQTGLTQPFIPQFHPTQQLSPPSIPSDSRPLHVFPVYFTPQSVPSLSPIQANGQTEKNLGSPYQQKYWTPPALQLQPQAYHRYTAIIPSPSSAQSNQQYVSTHMPQQQVIQATQLEKSKTKKIPASSTNVPAHHFQNTGVIIRNSFRPVEAEEVINTNKRVKSNRNSNINFMITTPKNPPARKYNNPNKLK</sequence>
<evidence type="ECO:0000313" key="2">
    <source>
        <dbReference type="EMBL" id="KAG7665790.1"/>
    </source>
</evidence>
<name>A0A8J5QV72_9ASCO</name>
<feature type="region of interest" description="Disordered" evidence="1">
    <location>
        <begin position="387"/>
        <end position="408"/>
    </location>
</feature>
<evidence type="ECO:0000256" key="1">
    <source>
        <dbReference type="SAM" id="MobiDB-lite"/>
    </source>
</evidence>
<feature type="region of interest" description="Disordered" evidence="1">
    <location>
        <begin position="1"/>
        <end position="49"/>
    </location>
</feature>